<evidence type="ECO:0000313" key="2">
    <source>
        <dbReference type="EMBL" id="KAL2349008.1"/>
    </source>
</evidence>
<feature type="region of interest" description="Disordered" evidence="1">
    <location>
        <begin position="1"/>
        <end position="57"/>
    </location>
</feature>
<evidence type="ECO:0000256" key="1">
    <source>
        <dbReference type="SAM" id="MobiDB-lite"/>
    </source>
</evidence>
<dbReference type="Proteomes" id="UP001603857">
    <property type="component" value="Unassembled WGS sequence"/>
</dbReference>
<feature type="compositionally biased region" description="Low complexity" evidence="1">
    <location>
        <begin position="35"/>
        <end position="46"/>
    </location>
</feature>
<dbReference type="EMBL" id="JBGMDY010000001">
    <property type="protein sequence ID" value="KAL2349008.1"/>
    <property type="molecule type" value="Genomic_DNA"/>
</dbReference>
<accession>A0ABD1NNB2</accession>
<evidence type="ECO:0000313" key="3">
    <source>
        <dbReference type="Proteomes" id="UP001603857"/>
    </source>
</evidence>
<proteinExistence type="predicted"/>
<name>A0ABD1NNB2_9FABA</name>
<gene>
    <name evidence="2" type="ORF">Fmac_003008</name>
</gene>
<comment type="caution">
    <text evidence="2">The sequence shown here is derived from an EMBL/GenBank/DDBJ whole genome shotgun (WGS) entry which is preliminary data.</text>
</comment>
<sequence>MAPELSSVVTPEPSSGGEVSSLPPFAWLFHPRQGASSPDPASQAQAKTADETEGSSARSQLFFSVLNRKSTILVASSIQEAKDRISQIEYVFCSQLYPDFLSK</sequence>
<protein>
    <submittedName>
        <fullName evidence="2">Uncharacterized protein</fullName>
    </submittedName>
</protein>
<reference evidence="2 3" key="1">
    <citation type="submission" date="2024-08" db="EMBL/GenBank/DDBJ databases">
        <title>Insights into the chromosomal genome structure of Flemingia macrophylla.</title>
        <authorList>
            <person name="Ding Y."/>
            <person name="Zhao Y."/>
            <person name="Bi W."/>
            <person name="Wu M."/>
            <person name="Zhao G."/>
            <person name="Gong Y."/>
            <person name="Li W."/>
            <person name="Zhang P."/>
        </authorList>
    </citation>
    <scope>NUCLEOTIDE SEQUENCE [LARGE SCALE GENOMIC DNA]</scope>
    <source>
        <strain evidence="2">DYQJB</strain>
        <tissue evidence="2">Leaf</tissue>
    </source>
</reference>
<organism evidence="2 3">
    <name type="scientific">Flemingia macrophylla</name>
    <dbReference type="NCBI Taxonomy" id="520843"/>
    <lineage>
        <taxon>Eukaryota</taxon>
        <taxon>Viridiplantae</taxon>
        <taxon>Streptophyta</taxon>
        <taxon>Embryophyta</taxon>
        <taxon>Tracheophyta</taxon>
        <taxon>Spermatophyta</taxon>
        <taxon>Magnoliopsida</taxon>
        <taxon>eudicotyledons</taxon>
        <taxon>Gunneridae</taxon>
        <taxon>Pentapetalae</taxon>
        <taxon>rosids</taxon>
        <taxon>fabids</taxon>
        <taxon>Fabales</taxon>
        <taxon>Fabaceae</taxon>
        <taxon>Papilionoideae</taxon>
        <taxon>50 kb inversion clade</taxon>
        <taxon>NPAAA clade</taxon>
        <taxon>indigoferoid/millettioid clade</taxon>
        <taxon>Phaseoleae</taxon>
        <taxon>Flemingia</taxon>
    </lineage>
</organism>
<keyword evidence="3" id="KW-1185">Reference proteome</keyword>
<dbReference type="AlphaFoldDB" id="A0ABD1NNB2"/>